<gene>
    <name evidence="1" type="ORF">METZ01_LOCUS348553</name>
</gene>
<dbReference type="EMBL" id="UINC01120910">
    <property type="protein sequence ID" value="SVC95699.1"/>
    <property type="molecule type" value="Genomic_DNA"/>
</dbReference>
<accession>A0A382RDD3</accession>
<evidence type="ECO:0000313" key="1">
    <source>
        <dbReference type="EMBL" id="SVC95699.1"/>
    </source>
</evidence>
<feature type="non-terminal residue" evidence="1">
    <location>
        <position position="1"/>
    </location>
</feature>
<organism evidence="1">
    <name type="scientific">marine metagenome</name>
    <dbReference type="NCBI Taxonomy" id="408172"/>
    <lineage>
        <taxon>unclassified sequences</taxon>
        <taxon>metagenomes</taxon>
        <taxon>ecological metagenomes</taxon>
    </lineage>
</organism>
<sequence>LEQCLLRFYWIRSLPEVRKHPSTSELVDWIAALRRAGVKPEVIKEKLPFLGVLLKREQDIAEVESPHTRRATGW</sequence>
<reference evidence="1" key="1">
    <citation type="submission" date="2018-05" db="EMBL/GenBank/DDBJ databases">
        <authorList>
            <person name="Lanie J.A."/>
            <person name="Ng W.-L."/>
            <person name="Kazmierczak K.M."/>
            <person name="Andrzejewski T.M."/>
            <person name="Davidsen T.M."/>
            <person name="Wayne K.J."/>
            <person name="Tettelin H."/>
            <person name="Glass J.I."/>
            <person name="Rusch D."/>
            <person name="Podicherti R."/>
            <person name="Tsui H.-C.T."/>
            <person name="Winkler M.E."/>
        </authorList>
    </citation>
    <scope>NUCLEOTIDE SEQUENCE</scope>
</reference>
<proteinExistence type="predicted"/>
<protein>
    <submittedName>
        <fullName evidence="1">Uncharacterized protein</fullName>
    </submittedName>
</protein>
<dbReference type="AlphaFoldDB" id="A0A382RDD3"/>
<name>A0A382RDD3_9ZZZZ</name>